<keyword evidence="1 4" id="KW-0349">Heme</keyword>
<dbReference type="RefSeq" id="WP_091545579.1">
    <property type="nucleotide sequence ID" value="NZ_FONY01000020.1"/>
</dbReference>
<keyword evidence="3 4" id="KW-0408">Iron</keyword>
<dbReference type="GO" id="GO:0046872">
    <property type="term" value="F:metal ion binding"/>
    <property type="evidence" value="ECO:0007669"/>
    <property type="project" value="UniProtKB-KW"/>
</dbReference>
<dbReference type="InterPro" id="IPR009056">
    <property type="entry name" value="Cyt_c-like_dom"/>
</dbReference>
<dbReference type="SUPFAM" id="SSF46626">
    <property type="entry name" value="Cytochrome c"/>
    <property type="match status" value="2"/>
</dbReference>
<reference evidence="7 8" key="1">
    <citation type="submission" date="2016-10" db="EMBL/GenBank/DDBJ databases">
        <authorList>
            <person name="de Groot N.N."/>
        </authorList>
    </citation>
    <scope>NUCLEOTIDE SEQUENCE [LARGE SCALE GENOMIC DNA]</scope>
    <source>
        <strain>GEY</strain>
        <strain evidence="8">DSM 9560</strain>
    </source>
</reference>
<evidence type="ECO:0000256" key="4">
    <source>
        <dbReference type="PROSITE-ProRule" id="PRU00433"/>
    </source>
</evidence>
<dbReference type="GO" id="GO:0020037">
    <property type="term" value="F:heme binding"/>
    <property type="evidence" value="ECO:0007669"/>
    <property type="project" value="InterPro"/>
</dbReference>
<dbReference type="Proteomes" id="UP000199513">
    <property type="component" value="Unassembled WGS sequence"/>
</dbReference>
<proteinExistence type="predicted"/>
<feature type="domain" description="Cytochrome c" evidence="6">
    <location>
        <begin position="211"/>
        <end position="301"/>
    </location>
</feature>
<evidence type="ECO:0000256" key="1">
    <source>
        <dbReference type="ARBA" id="ARBA00022617"/>
    </source>
</evidence>
<keyword evidence="8" id="KW-1185">Reference proteome</keyword>
<evidence type="ECO:0000313" key="7">
    <source>
        <dbReference type="EMBL" id="SFF20992.1"/>
    </source>
</evidence>
<evidence type="ECO:0000313" key="8">
    <source>
        <dbReference type="Proteomes" id="UP000199513"/>
    </source>
</evidence>
<evidence type="ECO:0000256" key="3">
    <source>
        <dbReference type="ARBA" id="ARBA00023004"/>
    </source>
</evidence>
<organism evidence="7 8">
    <name type="scientific">Thermoflexibacter ruber</name>
    <dbReference type="NCBI Taxonomy" id="1003"/>
    <lineage>
        <taxon>Bacteria</taxon>
        <taxon>Pseudomonadati</taxon>
        <taxon>Bacteroidota</taxon>
        <taxon>Cytophagia</taxon>
        <taxon>Cytophagales</taxon>
        <taxon>Thermoflexibacteraceae</taxon>
        <taxon>Thermoflexibacter</taxon>
    </lineage>
</organism>
<keyword evidence="5" id="KW-1133">Transmembrane helix</keyword>
<feature type="transmembrane region" description="Helical" evidence="5">
    <location>
        <begin position="20"/>
        <end position="38"/>
    </location>
</feature>
<sequence length="352" mass="39745">MENKDLQQREIAKILRYANFLLLFVPVGLLTIFTLLFLRNIDFSWKERERQEKVENLATVQGQTTFPPLWQAPDTSTIPQDEQGKLIRYGRELIKNTAIYLGTNGSVAKMSNGMNCQNCHLDAGTKPFGNNYSAVASTYPKFRERSGTVETIQKRVNDCFERSLNGKPLDTASREMHAIVAYISWLGKDVKRGETPKGSGLVELPYLDRAADPEKGKIVYEKKCFSCHQLDGSGVPMPDGTGYQYPPLWGKNSYNNGAGLYRLSRLASYVKANMPWAASYDRPLVTDEEAWDVAAYINSMPRPDVRTTVMKNDWKNLAGKPIDHPFGPFADSFSEQQHKFGPFKPIAEARKK</sequence>
<dbReference type="STRING" id="1003.SAMN04488541_102033"/>
<dbReference type="PROSITE" id="PS51007">
    <property type="entry name" value="CYTC"/>
    <property type="match status" value="1"/>
</dbReference>
<dbReference type="GO" id="GO:0009055">
    <property type="term" value="F:electron transfer activity"/>
    <property type="evidence" value="ECO:0007669"/>
    <property type="project" value="InterPro"/>
</dbReference>
<dbReference type="Pfam" id="PF00034">
    <property type="entry name" value="Cytochrom_C"/>
    <property type="match status" value="1"/>
</dbReference>
<keyword evidence="2 4" id="KW-0479">Metal-binding</keyword>
<dbReference type="Pfam" id="PF21342">
    <property type="entry name" value="SoxA-TsdA_cyt-c"/>
    <property type="match status" value="1"/>
</dbReference>
<evidence type="ECO:0000256" key="5">
    <source>
        <dbReference type="SAM" id="Phobius"/>
    </source>
</evidence>
<dbReference type="OrthoDB" id="9779283at2"/>
<protein>
    <submittedName>
        <fullName evidence="7">Cytochrome c</fullName>
    </submittedName>
</protein>
<dbReference type="InterPro" id="IPR051459">
    <property type="entry name" value="Cytochrome_c-type_DH"/>
</dbReference>
<dbReference type="PANTHER" id="PTHR35008:SF9">
    <property type="entry name" value="CYTOCHROME C DOMAIN-CONTAINING PROTEIN"/>
    <property type="match status" value="1"/>
</dbReference>
<evidence type="ECO:0000259" key="6">
    <source>
        <dbReference type="PROSITE" id="PS51007"/>
    </source>
</evidence>
<dbReference type="EMBL" id="FONY01000020">
    <property type="protein sequence ID" value="SFF20992.1"/>
    <property type="molecule type" value="Genomic_DNA"/>
</dbReference>
<keyword evidence="5" id="KW-0812">Transmembrane</keyword>
<dbReference type="InterPro" id="IPR036909">
    <property type="entry name" value="Cyt_c-like_dom_sf"/>
</dbReference>
<gene>
    <name evidence="7" type="ORF">SAMN04488541_102033</name>
</gene>
<dbReference type="Gene3D" id="1.10.760.10">
    <property type="entry name" value="Cytochrome c-like domain"/>
    <property type="match status" value="2"/>
</dbReference>
<evidence type="ECO:0000256" key="2">
    <source>
        <dbReference type="ARBA" id="ARBA00022723"/>
    </source>
</evidence>
<accession>A0A1I2GU51</accession>
<name>A0A1I2GU51_9BACT</name>
<dbReference type="PANTHER" id="PTHR35008">
    <property type="entry name" value="BLL4482 PROTEIN-RELATED"/>
    <property type="match status" value="1"/>
</dbReference>
<dbReference type="AlphaFoldDB" id="A0A1I2GU51"/>
<keyword evidence="5" id="KW-0472">Membrane</keyword>